<keyword evidence="7" id="KW-0496">Mitochondrion</keyword>
<sequence length="215" mass="22250">MSSPEQQPPGHGGDGGGSNGDDEEGGGGLEHVPSSASIHDEDVMEQILLDAQHESERNSPQSRSHSHSPQKPQSPVFFSCGPESSNAEETFLGEGGGGVFSCGLESGEALGTPPQSDGASHQSDEESGDSEAGSKRSSEWSSRPENSPPKELKLHASHRAARTSVRKSSAVNSGGLFSSEVLCVIVPSLLLSHLLTLGLGIYIGKRLAASSHSSL</sequence>
<evidence type="ECO:0000256" key="7">
    <source>
        <dbReference type="ARBA" id="ARBA00023128"/>
    </source>
</evidence>
<evidence type="ECO:0000256" key="3">
    <source>
        <dbReference type="ARBA" id="ARBA00007710"/>
    </source>
</evidence>
<dbReference type="GO" id="GO:0005635">
    <property type="term" value="C:nuclear envelope"/>
    <property type="evidence" value="ECO:0007669"/>
    <property type="project" value="TreeGrafter"/>
</dbReference>
<dbReference type="InterPro" id="IPR010548">
    <property type="entry name" value="BNIP3"/>
</dbReference>
<dbReference type="GeneID" id="116947223"/>
<keyword evidence="4" id="KW-0812">Transmembrane</keyword>
<feature type="compositionally biased region" description="Gly residues" evidence="9">
    <location>
        <begin position="10"/>
        <end position="19"/>
    </location>
</feature>
<comment type="similarity">
    <text evidence="3">Belongs to the NIP3 family.</text>
</comment>
<evidence type="ECO:0000256" key="8">
    <source>
        <dbReference type="ARBA" id="ARBA00023136"/>
    </source>
</evidence>
<dbReference type="AlphaFoldDB" id="A0AAJ7X2G4"/>
<dbReference type="RefSeq" id="XP_032818617.1">
    <property type="nucleotide sequence ID" value="XM_032962726.1"/>
</dbReference>
<dbReference type="GO" id="GO:0097345">
    <property type="term" value="P:mitochondrial outer membrane permeabilization"/>
    <property type="evidence" value="ECO:0007669"/>
    <property type="project" value="TreeGrafter"/>
</dbReference>
<accession>A0AAJ7X2G4</accession>
<evidence type="ECO:0000256" key="2">
    <source>
        <dbReference type="ARBA" id="ARBA00004325"/>
    </source>
</evidence>
<dbReference type="GO" id="GO:0005783">
    <property type="term" value="C:endoplasmic reticulum"/>
    <property type="evidence" value="ECO:0007669"/>
    <property type="project" value="TreeGrafter"/>
</dbReference>
<feature type="region of interest" description="Disordered" evidence="9">
    <location>
        <begin position="1"/>
        <end position="166"/>
    </location>
</feature>
<name>A0AAJ7X2G4_PETMA</name>
<dbReference type="KEGG" id="pmrn:116947223"/>
<evidence type="ECO:0000313" key="10">
    <source>
        <dbReference type="Proteomes" id="UP001318040"/>
    </source>
</evidence>
<dbReference type="GO" id="GO:0005741">
    <property type="term" value="C:mitochondrial outer membrane"/>
    <property type="evidence" value="ECO:0007669"/>
    <property type="project" value="TreeGrafter"/>
</dbReference>
<dbReference type="Proteomes" id="UP001318040">
    <property type="component" value="Chromosome 29"/>
</dbReference>
<reference evidence="11" key="1">
    <citation type="submission" date="2025-08" db="UniProtKB">
        <authorList>
            <consortium name="RefSeq"/>
        </authorList>
    </citation>
    <scope>IDENTIFICATION</scope>
    <source>
        <tissue evidence="11">Sperm</tissue>
    </source>
</reference>
<protein>
    <submittedName>
        <fullName evidence="11">BCL2/adenovirus E1B 19 kDa protein-interacting protein 3-like isoform X1</fullName>
    </submittedName>
</protein>
<organism evidence="10 11">
    <name type="scientific">Petromyzon marinus</name>
    <name type="common">Sea lamprey</name>
    <dbReference type="NCBI Taxonomy" id="7757"/>
    <lineage>
        <taxon>Eukaryota</taxon>
        <taxon>Metazoa</taxon>
        <taxon>Chordata</taxon>
        <taxon>Craniata</taxon>
        <taxon>Vertebrata</taxon>
        <taxon>Cyclostomata</taxon>
        <taxon>Hyperoartia</taxon>
        <taxon>Petromyzontiformes</taxon>
        <taxon>Petromyzontidae</taxon>
        <taxon>Petromyzon</taxon>
    </lineage>
</organism>
<comment type="subcellular location">
    <subcellularLocation>
        <location evidence="1">Membrane</location>
        <topology evidence="1">Single-pass membrane protein</topology>
    </subcellularLocation>
    <subcellularLocation>
        <location evidence="2">Mitochondrion membrane</location>
    </subcellularLocation>
</comment>
<feature type="compositionally biased region" description="Basic residues" evidence="9">
    <location>
        <begin position="155"/>
        <end position="165"/>
    </location>
</feature>
<evidence type="ECO:0000256" key="9">
    <source>
        <dbReference type="SAM" id="MobiDB-lite"/>
    </source>
</evidence>
<evidence type="ECO:0000256" key="4">
    <source>
        <dbReference type="ARBA" id="ARBA00022692"/>
    </source>
</evidence>
<keyword evidence="10" id="KW-1185">Reference proteome</keyword>
<keyword evidence="5" id="KW-0053">Apoptosis</keyword>
<gene>
    <name evidence="11" type="primary">LOC116947223</name>
</gene>
<evidence type="ECO:0000256" key="1">
    <source>
        <dbReference type="ARBA" id="ARBA00004167"/>
    </source>
</evidence>
<dbReference type="GO" id="GO:0051607">
    <property type="term" value="P:defense response to virus"/>
    <property type="evidence" value="ECO:0007669"/>
    <property type="project" value="TreeGrafter"/>
</dbReference>
<evidence type="ECO:0000313" key="11">
    <source>
        <dbReference type="RefSeq" id="XP_032818617.1"/>
    </source>
</evidence>
<evidence type="ECO:0000256" key="6">
    <source>
        <dbReference type="ARBA" id="ARBA00022989"/>
    </source>
</evidence>
<dbReference type="Pfam" id="PF06553">
    <property type="entry name" value="BNIP3"/>
    <property type="match status" value="1"/>
</dbReference>
<dbReference type="GO" id="GO:0043065">
    <property type="term" value="P:positive regulation of apoptotic process"/>
    <property type="evidence" value="ECO:0007669"/>
    <property type="project" value="InterPro"/>
</dbReference>
<feature type="compositionally biased region" description="Low complexity" evidence="9">
    <location>
        <begin position="59"/>
        <end position="75"/>
    </location>
</feature>
<dbReference type="PANTHER" id="PTHR15186">
    <property type="entry name" value="RE48077P"/>
    <property type="match status" value="1"/>
</dbReference>
<evidence type="ECO:0000256" key="5">
    <source>
        <dbReference type="ARBA" id="ARBA00022703"/>
    </source>
</evidence>
<proteinExistence type="inferred from homology"/>
<keyword evidence="6" id="KW-1133">Transmembrane helix</keyword>
<dbReference type="PANTHER" id="PTHR15186:SF9">
    <property type="entry name" value="BCL-2_ADENOVIRUS E1B 19KD INTERACTION PROTEIN XR"/>
    <property type="match status" value="1"/>
</dbReference>
<dbReference type="GO" id="GO:0042802">
    <property type="term" value="F:identical protein binding"/>
    <property type="evidence" value="ECO:0007669"/>
    <property type="project" value="UniProtKB-ARBA"/>
</dbReference>
<keyword evidence="8" id="KW-0472">Membrane</keyword>
<dbReference type="Gene3D" id="6.10.250.1020">
    <property type="match status" value="1"/>
</dbReference>